<evidence type="ECO:0000313" key="2">
    <source>
        <dbReference type="Proteomes" id="UP000193380"/>
    </source>
</evidence>
<dbReference type="PaxDb" id="8022-A0A060Z171"/>
<evidence type="ECO:0000313" key="1">
    <source>
        <dbReference type="EMBL" id="CDQ97818.1"/>
    </source>
</evidence>
<sequence>MVGYWGFHDYGCRLCDCVGDCDPFTGYCMSGSDLDLYNLEGNSSELVRIFKADELFLPYTTQRNVSVRSRSWLTANSSAP</sequence>
<dbReference type="Proteomes" id="UP000193380">
    <property type="component" value="Unassembled WGS sequence"/>
</dbReference>
<dbReference type="AlphaFoldDB" id="A0A060Z171"/>
<proteinExistence type="predicted"/>
<reference evidence="1" key="1">
    <citation type="journal article" date="2014" name="Nat. Commun.">
        <title>The rainbow trout genome provides novel insights into evolution after whole-genome duplication in vertebrates.</title>
        <authorList>
            <person name="Berthelot C."/>
            <person name="Brunet F."/>
            <person name="Chalopin D."/>
            <person name="Juanchich A."/>
            <person name="Bernard M."/>
            <person name="Noel B."/>
            <person name="Bento P."/>
            <person name="Da Silva C."/>
            <person name="Labadie K."/>
            <person name="Alberti A."/>
            <person name="Aury J.M."/>
            <person name="Louis A."/>
            <person name="Dehais P."/>
            <person name="Bardou P."/>
            <person name="Montfort J."/>
            <person name="Klopp C."/>
            <person name="Cabau C."/>
            <person name="Gaspin C."/>
            <person name="Thorgaard G.H."/>
            <person name="Boussaha M."/>
            <person name="Quillet E."/>
            <person name="Guyomard R."/>
            <person name="Galiana D."/>
            <person name="Bobe J."/>
            <person name="Volff J.N."/>
            <person name="Genet C."/>
            <person name="Wincker P."/>
            <person name="Jaillon O."/>
            <person name="Roest Crollius H."/>
            <person name="Guiguen Y."/>
        </authorList>
    </citation>
    <scope>NUCLEOTIDE SEQUENCE [LARGE SCALE GENOMIC DNA]</scope>
</reference>
<organism evidence="1 2">
    <name type="scientific">Oncorhynchus mykiss</name>
    <name type="common">Rainbow trout</name>
    <name type="synonym">Salmo gairdneri</name>
    <dbReference type="NCBI Taxonomy" id="8022"/>
    <lineage>
        <taxon>Eukaryota</taxon>
        <taxon>Metazoa</taxon>
        <taxon>Chordata</taxon>
        <taxon>Craniata</taxon>
        <taxon>Vertebrata</taxon>
        <taxon>Euteleostomi</taxon>
        <taxon>Actinopterygii</taxon>
        <taxon>Neopterygii</taxon>
        <taxon>Teleostei</taxon>
        <taxon>Protacanthopterygii</taxon>
        <taxon>Salmoniformes</taxon>
        <taxon>Salmonidae</taxon>
        <taxon>Salmoninae</taxon>
        <taxon>Oncorhynchus</taxon>
    </lineage>
</organism>
<reference evidence="1" key="2">
    <citation type="submission" date="2014-03" db="EMBL/GenBank/DDBJ databases">
        <authorList>
            <person name="Genoscope - CEA"/>
        </authorList>
    </citation>
    <scope>NUCLEOTIDE SEQUENCE</scope>
</reference>
<gene>
    <name evidence="1" type="ORF">GSONMT00059662001</name>
</gene>
<protein>
    <submittedName>
        <fullName evidence="1">Uncharacterized protein</fullName>
    </submittedName>
</protein>
<dbReference type="STRING" id="8022.A0A060Z171"/>
<accession>A0A060Z171</accession>
<name>A0A060Z171_ONCMY</name>
<dbReference type="EMBL" id="FR933210">
    <property type="protein sequence ID" value="CDQ97818.1"/>
    <property type="molecule type" value="Genomic_DNA"/>
</dbReference>